<organism evidence="2 3">
    <name type="scientific">Striga asiatica</name>
    <name type="common">Asiatic witchweed</name>
    <name type="synonym">Buchnera asiatica</name>
    <dbReference type="NCBI Taxonomy" id="4170"/>
    <lineage>
        <taxon>Eukaryota</taxon>
        <taxon>Viridiplantae</taxon>
        <taxon>Streptophyta</taxon>
        <taxon>Embryophyta</taxon>
        <taxon>Tracheophyta</taxon>
        <taxon>Spermatophyta</taxon>
        <taxon>Magnoliopsida</taxon>
        <taxon>eudicotyledons</taxon>
        <taxon>Gunneridae</taxon>
        <taxon>Pentapetalae</taxon>
        <taxon>asterids</taxon>
        <taxon>lamiids</taxon>
        <taxon>Lamiales</taxon>
        <taxon>Orobanchaceae</taxon>
        <taxon>Buchnereae</taxon>
        <taxon>Striga</taxon>
    </lineage>
</organism>
<dbReference type="OrthoDB" id="1908121at2759"/>
<feature type="region of interest" description="Disordered" evidence="1">
    <location>
        <begin position="329"/>
        <end position="355"/>
    </location>
</feature>
<name>A0A5A7QSH8_STRAF</name>
<dbReference type="Proteomes" id="UP000325081">
    <property type="component" value="Unassembled WGS sequence"/>
</dbReference>
<reference evidence="3" key="1">
    <citation type="journal article" date="2019" name="Curr. Biol.">
        <title>Genome Sequence of Striga asiatica Provides Insight into the Evolution of Plant Parasitism.</title>
        <authorList>
            <person name="Yoshida S."/>
            <person name="Kim S."/>
            <person name="Wafula E.K."/>
            <person name="Tanskanen J."/>
            <person name="Kim Y.M."/>
            <person name="Honaas L."/>
            <person name="Yang Z."/>
            <person name="Spallek T."/>
            <person name="Conn C.E."/>
            <person name="Ichihashi Y."/>
            <person name="Cheong K."/>
            <person name="Cui S."/>
            <person name="Der J.P."/>
            <person name="Gundlach H."/>
            <person name="Jiao Y."/>
            <person name="Hori C."/>
            <person name="Ishida J.K."/>
            <person name="Kasahara H."/>
            <person name="Kiba T."/>
            <person name="Kim M.S."/>
            <person name="Koo N."/>
            <person name="Laohavisit A."/>
            <person name="Lee Y.H."/>
            <person name="Lumba S."/>
            <person name="McCourt P."/>
            <person name="Mortimer J.C."/>
            <person name="Mutuku J.M."/>
            <person name="Nomura T."/>
            <person name="Sasaki-Sekimoto Y."/>
            <person name="Seto Y."/>
            <person name="Wang Y."/>
            <person name="Wakatake T."/>
            <person name="Sakakibara H."/>
            <person name="Demura T."/>
            <person name="Yamaguchi S."/>
            <person name="Yoneyama K."/>
            <person name="Manabe R.I."/>
            <person name="Nelson D.C."/>
            <person name="Schulman A.H."/>
            <person name="Timko M.P."/>
            <person name="dePamphilis C.W."/>
            <person name="Choi D."/>
            <person name="Shirasu K."/>
        </authorList>
    </citation>
    <scope>NUCLEOTIDE SEQUENCE [LARGE SCALE GENOMIC DNA]</scope>
    <source>
        <strain evidence="3">cv. UVA1</strain>
    </source>
</reference>
<gene>
    <name evidence="2" type="ORF">STAS_25124</name>
</gene>
<comment type="caution">
    <text evidence="2">The sequence shown here is derived from an EMBL/GenBank/DDBJ whole genome shotgun (WGS) entry which is preliminary data.</text>
</comment>
<dbReference type="EMBL" id="BKCP01008082">
    <property type="protein sequence ID" value="GER47979.1"/>
    <property type="molecule type" value="Genomic_DNA"/>
</dbReference>
<evidence type="ECO:0000313" key="2">
    <source>
        <dbReference type="EMBL" id="GER47979.1"/>
    </source>
</evidence>
<protein>
    <submittedName>
        <fullName evidence="2">Gag-Pro polyprotein</fullName>
    </submittedName>
</protein>
<evidence type="ECO:0000313" key="3">
    <source>
        <dbReference type="Proteomes" id="UP000325081"/>
    </source>
</evidence>
<proteinExistence type="predicted"/>
<keyword evidence="3" id="KW-1185">Reference proteome</keyword>
<sequence length="361" mass="39473">MKKDLENYCLQKGSESLHKSIVFPTAHDFNNQHAITINIGLLGKLHKLINQKAFRAFDTAAQKLRESLLLLGLTFANHRNNWLPSPGLHKYRKYKAYKKPSQANRVWLKLTCIIVLAGRIREEPHGRISQVAAGVHSSTFPARQTPSDLSIRLCQTRPTPFPANIIPTLGQSKHSPAPHHRITPVRHRPCRQIINQRPNIFPKFQIDPTRRHPQRGIAVNAVKDGVHALAVKFVPIVAEETPVQEDPAGGGGDAAGDARASGGEALEAVVAGQVAVALEVGVDGDAGGVDGVLAPLVGRHPQPEALHGAREQWDVAGVRRHLGLAADENRFGDSRVGQPEGHKSGREEDEEGDPCWVWGVY</sequence>
<accession>A0A5A7QSH8</accession>
<evidence type="ECO:0000256" key="1">
    <source>
        <dbReference type="SAM" id="MobiDB-lite"/>
    </source>
</evidence>
<dbReference type="AlphaFoldDB" id="A0A5A7QSH8"/>